<sequence>MGRAKIPKEIRVDTWLIRDKINRYRGILKLHARDEELQLSQATKLKSIVSRKITSLDVDVKRHYEIASHLRDGKQPILRLLADHKKVYLAVKHLKPFEIYAAIFQDCNLKQRLLDKLYCKKKRRLKRGIELQDATFFDTLMNILKENQSSQCKVMLKVTVMGQLATENLDDIRQKYKRMSRVVWHNMKIREQMLSIVNSQVKDLWAYAQSLVRVESDHIFTKRDTDLFNKTLENQLAHLENICTEVKDVLLVRSYHDLLSRFENQSEHRIALLARLDINIKNREILLSKKHQALQVLEGLKYSTKEQFKINGTQDILEQIKIEKKREKNLKEQITAHGELLTNIRAALQNMNTMLLCVNKQKGMKKPVKDGNKKELIINDKEDIEDHDALIEIERMDTDVLALLVKINRKINILFNISNFALEEKEDEARDLYHTYVSNYNSNLIFGTGEEEPIGLLVEHEMVDVAIPTRADIKYHSRQIIEAHLKPE</sequence>
<accession>F4WGB1</accession>
<protein>
    <submittedName>
        <fullName evidence="1">Uncharacterized protein</fullName>
    </submittedName>
</protein>
<evidence type="ECO:0000313" key="2">
    <source>
        <dbReference type="Proteomes" id="UP000007755"/>
    </source>
</evidence>
<dbReference type="eggNOG" id="ENOG502S2E2">
    <property type="taxonomic scope" value="Eukaryota"/>
</dbReference>
<name>F4WGB1_ACREC</name>
<keyword evidence="2" id="KW-1185">Reference proteome</keyword>
<dbReference type="OrthoDB" id="7447178at2759"/>
<organism evidence="2">
    <name type="scientific">Acromyrmex echinatior</name>
    <name type="common">Panamanian leafcutter ant</name>
    <name type="synonym">Acromyrmex octospinosus echinatior</name>
    <dbReference type="NCBI Taxonomy" id="103372"/>
    <lineage>
        <taxon>Eukaryota</taxon>
        <taxon>Metazoa</taxon>
        <taxon>Ecdysozoa</taxon>
        <taxon>Arthropoda</taxon>
        <taxon>Hexapoda</taxon>
        <taxon>Insecta</taxon>
        <taxon>Pterygota</taxon>
        <taxon>Neoptera</taxon>
        <taxon>Endopterygota</taxon>
        <taxon>Hymenoptera</taxon>
        <taxon>Apocrita</taxon>
        <taxon>Aculeata</taxon>
        <taxon>Formicoidea</taxon>
        <taxon>Formicidae</taxon>
        <taxon>Myrmicinae</taxon>
        <taxon>Acromyrmex</taxon>
    </lineage>
</organism>
<gene>
    <name evidence="1" type="ORF">G5I_04685</name>
</gene>
<reference evidence="1" key="1">
    <citation type="submission" date="2011-02" db="EMBL/GenBank/DDBJ databases">
        <title>The genome of the leaf-cutting ant Acromyrmex echinatior suggests key adaptations to social evolution and fungus farming.</title>
        <authorList>
            <person name="Nygaard S."/>
            <person name="Zhang G."/>
        </authorList>
    </citation>
    <scope>NUCLEOTIDE SEQUENCE</scope>
</reference>
<evidence type="ECO:0000313" key="1">
    <source>
        <dbReference type="EMBL" id="EGI66878.1"/>
    </source>
</evidence>
<dbReference type="EMBL" id="GL888128">
    <property type="protein sequence ID" value="EGI66878.1"/>
    <property type="molecule type" value="Genomic_DNA"/>
</dbReference>
<dbReference type="AlphaFoldDB" id="F4WGB1"/>
<dbReference type="Proteomes" id="UP000007755">
    <property type="component" value="Unassembled WGS sequence"/>
</dbReference>
<proteinExistence type="predicted"/>
<dbReference type="InParanoid" id="F4WGB1"/>